<feature type="domain" description="Aminotransferase class I/classII large" evidence="6">
    <location>
        <begin position="53"/>
        <end position="394"/>
    </location>
</feature>
<name>A0A644WU94_9ZZZZ</name>
<dbReference type="InterPro" id="IPR051798">
    <property type="entry name" value="Class-II_PLP-Dep_Aminotrans"/>
</dbReference>
<evidence type="ECO:0000256" key="5">
    <source>
        <dbReference type="ARBA" id="ARBA00037974"/>
    </source>
</evidence>
<comment type="cofactor">
    <cofactor evidence="1">
        <name>pyridoxal 5'-phosphate</name>
        <dbReference type="ChEBI" id="CHEBI:597326"/>
    </cofactor>
</comment>
<protein>
    <recommendedName>
        <fullName evidence="2">cysteine-S-conjugate beta-lyase</fullName>
        <ecNumber evidence="2">4.4.1.13</ecNumber>
    </recommendedName>
</protein>
<comment type="similarity">
    <text evidence="5">Belongs to the class-II pyridoxal-phosphate-dependent aminotransferase family. MalY/PatB cystathionine beta-lyase subfamily.</text>
</comment>
<dbReference type="InterPro" id="IPR015421">
    <property type="entry name" value="PyrdxlP-dep_Trfase_major"/>
</dbReference>
<dbReference type="NCBIfam" id="TIGR04350">
    <property type="entry name" value="C_S_lyase_PatB"/>
    <property type="match status" value="1"/>
</dbReference>
<dbReference type="GO" id="GO:0030170">
    <property type="term" value="F:pyridoxal phosphate binding"/>
    <property type="evidence" value="ECO:0007669"/>
    <property type="project" value="InterPro"/>
</dbReference>
<proteinExistence type="inferred from homology"/>
<dbReference type="InterPro" id="IPR015424">
    <property type="entry name" value="PyrdxlP-dep_Trfase"/>
</dbReference>
<dbReference type="GO" id="GO:0047804">
    <property type="term" value="F:cysteine-S-conjugate beta-lyase activity"/>
    <property type="evidence" value="ECO:0007669"/>
    <property type="project" value="UniProtKB-EC"/>
</dbReference>
<dbReference type="Pfam" id="PF00155">
    <property type="entry name" value="Aminotran_1_2"/>
    <property type="match status" value="1"/>
</dbReference>
<dbReference type="PANTHER" id="PTHR43525:SF1">
    <property type="entry name" value="PROTEIN MALY"/>
    <property type="match status" value="1"/>
</dbReference>
<evidence type="ECO:0000256" key="3">
    <source>
        <dbReference type="ARBA" id="ARBA00022898"/>
    </source>
</evidence>
<sequence length="413" mass="47601">MVETGHALSPRQTCDETSIDTLKMKYNFDEIIDRTNTNAVKLERCKTLFGTEDVLPLWVADMDFRTPDFVLEAIQKRIEHPILGYTMPPRNFFNLFTEWVRTHHDWELERDEVGFVPGIVPALAFAVQCYTEPGDEIIVQPPVYYPFFNVIKNNNRTLVYNQLIEEKGKFEMDFEDLERKITSKTKMLILCNPHNPGGRVWSLKTLRKLDNICSKHNVLIVSDEIHADMVLSGSKHIPFATVSKKAAANSVTFMAPSKVFNMPGVVSSFYIIPNPELYRKYAEYLEASEMGSGNIFAYQATVACYAKGENWRVAMLKYVEENVNYVMEYLREFIPQIKPMRPEASFLMWLDCRDLGMDSDELHRFFARKAGLGLNKGTIFGPGGEYHLRMNVACYRKIIEQAMMQLKKAISFK</sequence>
<dbReference type="SUPFAM" id="SSF53383">
    <property type="entry name" value="PLP-dependent transferases"/>
    <property type="match status" value="1"/>
</dbReference>
<evidence type="ECO:0000313" key="7">
    <source>
        <dbReference type="EMBL" id="MPM07161.1"/>
    </source>
</evidence>
<dbReference type="Gene3D" id="3.90.1150.10">
    <property type="entry name" value="Aspartate Aminotransferase, domain 1"/>
    <property type="match status" value="1"/>
</dbReference>
<comment type="caution">
    <text evidence="7">The sequence shown here is derived from an EMBL/GenBank/DDBJ whole genome shotgun (WGS) entry which is preliminary data.</text>
</comment>
<dbReference type="AlphaFoldDB" id="A0A644WU94"/>
<dbReference type="InterPro" id="IPR027619">
    <property type="entry name" value="C-S_lyase_PatB-like"/>
</dbReference>
<evidence type="ECO:0000256" key="4">
    <source>
        <dbReference type="ARBA" id="ARBA00023239"/>
    </source>
</evidence>
<dbReference type="EC" id="4.4.1.13" evidence="2"/>
<dbReference type="InterPro" id="IPR004839">
    <property type="entry name" value="Aminotransferase_I/II_large"/>
</dbReference>
<gene>
    <name evidence="7" type="primary">patB_15</name>
    <name evidence="7" type="ORF">SDC9_53467</name>
</gene>
<reference evidence="7" key="1">
    <citation type="submission" date="2019-08" db="EMBL/GenBank/DDBJ databases">
        <authorList>
            <person name="Kucharzyk K."/>
            <person name="Murdoch R.W."/>
            <person name="Higgins S."/>
            <person name="Loffler F."/>
        </authorList>
    </citation>
    <scope>NUCLEOTIDE SEQUENCE</scope>
</reference>
<dbReference type="InterPro" id="IPR015422">
    <property type="entry name" value="PyrdxlP-dep_Trfase_small"/>
</dbReference>
<evidence type="ECO:0000256" key="1">
    <source>
        <dbReference type="ARBA" id="ARBA00001933"/>
    </source>
</evidence>
<keyword evidence="3" id="KW-0663">Pyridoxal phosphate</keyword>
<evidence type="ECO:0000259" key="6">
    <source>
        <dbReference type="Pfam" id="PF00155"/>
    </source>
</evidence>
<accession>A0A644WU94</accession>
<dbReference type="PANTHER" id="PTHR43525">
    <property type="entry name" value="PROTEIN MALY"/>
    <property type="match status" value="1"/>
</dbReference>
<dbReference type="Gene3D" id="3.40.640.10">
    <property type="entry name" value="Type I PLP-dependent aspartate aminotransferase-like (Major domain)"/>
    <property type="match status" value="1"/>
</dbReference>
<dbReference type="EMBL" id="VSSQ01001306">
    <property type="protein sequence ID" value="MPM07161.1"/>
    <property type="molecule type" value="Genomic_DNA"/>
</dbReference>
<keyword evidence="4 7" id="KW-0456">Lyase</keyword>
<dbReference type="CDD" id="cd00609">
    <property type="entry name" value="AAT_like"/>
    <property type="match status" value="1"/>
</dbReference>
<organism evidence="7">
    <name type="scientific">bioreactor metagenome</name>
    <dbReference type="NCBI Taxonomy" id="1076179"/>
    <lineage>
        <taxon>unclassified sequences</taxon>
        <taxon>metagenomes</taxon>
        <taxon>ecological metagenomes</taxon>
    </lineage>
</organism>
<evidence type="ECO:0000256" key="2">
    <source>
        <dbReference type="ARBA" id="ARBA00012224"/>
    </source>
</evidence>